<dbReference type="InterPro" id="IPR011333">
    <property type="entry name" value="SKP1/BTB/POZ_sf"/>
</dbReference>
<comment type="caution">
    <text evidence="3">The sequence shown here is derived from an EMBL/GenBank/DDBJ whole genome shotgun (WGS) entry which is preliminary data.</text>
</comment>
<keyword evidence="4" id="KW-1185">Reference proteome</keyword>
<reference evidence="3 4" key="1">
    <citation type="submission" date="2021-06" db="EMBL/GenBank/DDBJ databases">
        <title>Caerostris extrusa draft genome.</title>
        <authorList>
            <person name="Kono N."/>
            <person name="Arakawa K."/>
        </authorList>
    </citation>
    <scope>NUCLEOTIDE SEQUENCE [LARGE SCALE GENOMIC DNA]</scope>
</reference>
<accession>A0AAV4PC85</accession>
<dbReference type="Gene3D" id="1.25.40.420">
    <property type="match status" value="1"/>
</dbReference>
<evidence type="ECO:0000313" key="3">
    <source>
        <dbReference type="EMBL" id="GIX93605.1"/>
    </source>
</evidence>
<dbReference type="SUPFAM" id="SSF54695">
    <property type="entry name" value="POZ domain"/>
    <property type="match status" value="1"/>
</dbReference>
<gene>
    <name evidence="3" type="primary">Tdpoz3</name>
    <name evidence="3" type="ORF">CEXT_719581</name>
</gene>
<dbReference type="PROSITE" id="PS50144">
    <property type="entry name" value="MATH"/>
    <property type="match status" value="1"/>
</dbReference>
<dbReference type="InterPro" id="IPR008974">
    <property type="entry name" value="TRAF-like"/>
</dbReference>
<dbReference type="SMART" id="SM00225">
    <property type="entry name" value="BTB"/>
    <property type="match status" value="1"/>
</dbReference>
<evidence type="ECO:0000259" key="1">
    <source>
        <dbReference type="PROSITE" id="PS50097"/>
    </source>
</evidence>
<name>A0AAV4PC85_CAEEX</name>
<feature type="domain" description="MATH" evidence="2">
    <location>
        <begin position="22"/>
        <end position="151"/>
    </location>
</feature>
<sequence length="352" mass="40001">MGSNSSALKESEINHGTHKVYRFEYSWLVDNFKTLATSRLPGSYIASNYLYLNAQSKSNAVFLMLYPHGFNERVKDYISLWLKRTADGEILIQFTCALLNAKSEEIVKKSIKQLMSIESHIGWITFCRTDFILDDESKILKDGNLVLNCTLDIYEDRAITNAQAEEDVHHVNMSLVKLSENFNQLLLGKFYDITLNVDGVKLPAHKSILSARSPVFKAMMNSTLEAELTSVEIPDISQEVVKLMLQYIYSGEVGYITVQTAMELYYAADKYELITLKEKCSKILAGNLEASCAVDILLLGHKHLDDDLKFSTIKFIAKNAAEVQEREEWVNLMKNHPHLANIVFKNMCKKGF</sequence>
<organism evidence="3 4">
    <name type="scientific">Caerostris extrusa</name>
    <name type="common">Bark spider</name>
    <name type="synonym">Caerostris bankana</name>
    <dbReference type="NCBI Taxonomy" id="172846"/>
    <lineage>
        <taxon>Eukaryota</taxon>
        <taxon>Metazoa</taxon>
        <taxon>Ecdysozoa</taxon>
        <taxon>Arthropoda</taxon>
        <taxon>Chelicerata</taxon>
        <taxon>Arachnida</taxon>
        <taxon>Araneae</taxon>
        <taxon>Araneomorphae</taxon>
        <taxon>Entelegynae</taxon>
        <taxon>Araneoidea</taxon>
        <taxon>Araneidae</taxon>
        <taxon>Caerostris</taxon>
    </lineage>
</organism>
<dbReference type="Pfam" id="PF22486">
    <property type="entry name" value="MATH_2"/>
    <property type="match status" value="1"/>
</dbReference>
<dbReference type="Gene3D" id="3.30.710.10">
    <property type="entry name" value="Potassium Channel Kv1.1, Chain A"/>
    <property type="match status" value="1"/>
</dbReference>
<evidence type="ECO:0000259" key="2">
    <source>
        <dbReference type="PROSITE" id="PS50144"/>
    </source>
</evidence>
<dbReference type="Pfam" id="PF00651">
    <property type="entry name" value="BTB"/>
    <property type="match status" value="1"/>
</dbReference>
<dbReference type="EMBL" id="BPLR01004274">
    <property type="protein sequence ID" value="GIX93605.1"/>
    <property type="molecule type" value="Genomic_DNA"/>
</dbReference>
<protein>
    <submittedName>
        <fullName evidence="3">TD and POZ domain-containing protein 3</fullName>
    </submittedName>
</protein>
<feature type="domain" description="BTB" evidence="1">
    <location>
        <begin position="191"/>
        <end position="257"/>
    </location>
</feature>
<dbReference type="Gene3D" id="2.60.210.10">
    <property type="entry name" value="Apoptosis, Tumor Necrosis Factor Receptor Associated Protein 2, Chain A"/>
    <property type="match status" value="1"/>
</dbReference>
<dbReference type="AlphaFoldDB" id="A0AAV4PC85"/>
<dbReference type="CDD" id="cd18186">
    <property type="entry name" value="BTB_POZ_ZBTB_KLHL-like"/>
    <property type="match status" value="1"/>
</dbReference>
<dbReference type="InterPro" id="IPR000210">
    <property type="entry name" value="BTB/POZ_dom"/>
</dbReference>
<dbReference type="PANTHER" id="PTHR24413">
    <property type="entry name" value="SPECKLE-TYPE POZ PROTEIN"/>
    <property type="match status" value="1"/>
</dbReference>
<evidence type="ECO:0000313" key="4">
    <source>
        <dbReference type="Proteomes" id="UP001054945"/>
    </source>
</evidence>
<dbReference type="Proteomes" id="UP001054945">
    <property type="component" value="Unassembled WGS sequence"/>
</dbReference>
<dbReference type="SUPFAM" id="SSF49599">
    <property type="entry name" value="TRAF domain-like"/>
    <property type="match status" value="1"/>
</dbReference>
<dbReference type="PROSITE" id="PS50097">
    <property type="entry name" value="BTB"/>
    <property type="match status" value="1"/>
</dbReference>
<dbReference type="GO" id="GO:0030163">
    <property type="term" value="P:protein catabolic process"/>
    <property type="evidence" value="ECO:0007669"/>
    <property type="project" value="UniProtKB-ARBA"/>
</dbReference>
<dbReference type="InterPro" id="IPR002083">
    <property type="entry name" value="MATH/TRAF_dom"/>
</dbReference>
<proteinExistence type="predicted"/>